<sequence>MLLLRNNGQGKELKISGALAESEIANNNLLYQMAQLGSEQESLKDIRVELEAEKDQLADELTQLKSRLLDSNQIEQNAGVELKRLSDESRQLETEKTKVMYELTQVKIDYESLKEEVGNLNSRLQKSQANANELEVKLERVTEDYTNLSNSYEKMVSESSSIETELQKNRKALLTQTQDQASEIDVLHDRVKELEEEINKLQDGKVRLSRGGDGLTGIPQRNLRQKMQN</sequence>
<keyword evidence="2" id="KW-1185">Reference proteome</keyword>
<dbReference type="OrthoDB" id="10363529at2759"/>
<organism evidence="2 3">
    <name type="scientific">Branchiostoma belcheri</name>
    <name type="common">Amphioxus</name>
    <dbReference type="NCBI Taxonomy" id="7741"/>
    <lineage>
        <taxon>Eukaryota</taxon>
        <taxon>Metazoa</taxon>
        <taxon>Chordata</taxon>
        <taxon>Cephalochordata</taxon>
        <taxon>Leptocardii</taxon>
        <taxon>Amphioxiformes</taxon>
        <taxon>Branchiostomatidae</taxon>
        <taxon>Branchiostoma</taxon>
    </lineage>
</organism>
<protein>
    <submittedName>
        <fullName evidence="3">Myosin heavy chain, cardiac muscle isoform-like</fullName>
    </submittedName>
</protein>
<name>A0A6P4Z1B5_BRABE</name>
<evidence type="ECO:0000313" key="3">
    <source>
        <dbReference type="RefSeq" id="XP_019623366.1"/>
    </source>
</evidence>
<reference evidence="3" key="1">
    <citation type="submission" date="2025-08" db="UniProtKB">
        <authorList>
            <consortium name="RefSeq"/>
        </authorList>
    </citation>
    <scope>IDENTIFICATION</scope>
    <source>
        <tissue evidence="3">Gonad</tissue>
    </source>
</reference>
<proteinExistence type="predicted"/>
<dbReference type="Gene3D" id="1.10.287.1490">
    <property type="match status" value="1"/>
</dbReference>
<dbReference type="KEGG" id="bbel:109469300"/>
<dbReference type="GeneID" id="109469300"/>
<gene>
    <name evidence="3" type="primary">LOC109469300</name>
</gene>
<feature type="region of interest" description="Disordered" evidence="1">
    <location>
        <begin position="210"/>
        <end position="229"/>
    </location>
</feature>
<dbReference type="AlphaFoldDB" id="A0A6P4Z1B5"/>
<evidence type="ECO:0000313" key="2">
    <source>
        <dbReference type="Proteomes" id="UP000515135"/>
    </source>
</evidence>
<accession>A0A6P4Z1B5</accession>
<evidence type="ECO:0000256" key="1">
    <source>
        <dbReference type="SAM" id="MobiDB-lite"/>
    </source>
</evidence>
<dbReference type="Proteomes" id="UP000515135">
    <property type="component" value="Unplaced"/>
</dbReference>
<dbReference type="RefSeq" id="XP_019623366.1">
    <property type="nucleotide sequence ID" value="XM_019767807.1"/>
</dbReference>